<dbReference type="GO" id="GO:0000160">
    <property type="term" value="P:phosphorelay signal transduction system"/>
    <property type="evidence" value="ECO:0007669"/>
    <property type="project" value="InterPro"/>
</dbReference>
<dbReference type="InterPro" id="IPR043128">
    <property type="entry name" value="Rev_trsase/Diguanyl_cyclase"/>
</dbReference>
<dbReference type="GO" id="GO:1902201">
    <property type="term" value="P:negative regulation of bacterial-type flagellum-dependent cell motility"/>
    <property type="evidence" value="ECO:0007669"/>
    <property type="project" value="TreeGrafter"/>
</dbReference>
<accession>A0A1G6L1K4</accession>
<dbReference type="SUPFAM" id="SSF55073">
    <property type="entry name" value="Nucleotide cyclase"/>
    <property type="match status" value="1"/>
</dbReference>
<evidence type="ECO:0000313" key="6">
    <source>
        <dbReference type="EMBL" id="SDC37249.1"/>
    </source>
</evidence>
<dbReference type="GO" id="GO:0005886">
    <property type="term" value="C:plasma membrane"/>
    <property type="evidence" value="ECO:0007669"/>
    <property type="project" value="TreeGrafter"/>
</dbReference>
<dbReference type="STRING" id="938405.SAMN02927895_03809"/>
<organism evidence="6 7">
    <name type="scientific">Belnapia rosea</name>
    <dbReference type="NCBI Taxonomy" id="938405"/>
    <lineage>
        <taxon>Bacteria</taxon>
        <taxon>Pseudomonadati</taxon>
        <taxon>Pseudomonadota</taxon>
        <taxon>Alphaproteobacteria</taxon>
        <taxon>Acetobacterales</taxon>
        <taxon>Roseomonadaceae</taxon>
        <taxon>Belnapia</taxon>
    </lineage>
</organism>
<dbReference type="InterPro" id="IPR011006">
    <property type="entry name" value="CheY-like_superfamily"/>
</dbReference>
<dbReference type="Gene3D" id="3.40.50.2300">
    <property type="match status" value="1"/>
</dbReference>
<dbReference type="PANTHER" id="PTHR45138:SF9">
    <property type="entry name" value="DIGUANYLATE CYCLASE DGCM-RELATED"/>
    <property type="match status" value="1"/>
</dbReference>
<gene>
    <name evidence="6" type="ORF">SAMN04487779_1001730</name>
</gene>
<dbReference type="Pfam" id="PF00072">
    <property type="entry name" value="Response_reg"/>
    <property type="match status" value="1"/>
</dbReference>
<feature type="domain" description="Response regulatory" evidence="4">
    <location>
        <begin position="6"/>
        <end position="121"/>
    </location>
</feature>
<dbReference type="SMART" id="SM00267">
    <property type="entry name" value="GGDEF"/>
    <property type="match status" value="1"/>
</dbReference>
<dbReference type="InterPro" id="IPR029787">
    <property type="entry name" value="Nucleotide_cyclase"/>
</dbReference>
<name>A0A1G6L1K4_9PROT</name>
<evidence type="ECO:0000256" key="1">
    <source>
        <dbReference type="ARBA" id="ARBA00012528"/>
    </source>
</evidence>
<keyword evidence="7" id="KW-1185">Reference proteome</keyword>
<dbReference type="Gene3D" id="3.30.70.270">
    <property type="match status" value="1"/>
</dbReference>
<protein>
    <recommendedName>
        <fullName evidence="1">diguanylate cyclase</fullName>
        <ecNumber evidence="1">2.7.7.65</ecNumber>
    </recommendedName>
</protein>
<evidence type="ECO:0000313" key="7">
    <source>
        <dbReference type="Proteomes" id="UP000198925"/>
    </source>
</evidence>
<dbReference type="PROSITE" id="PS50887">
    <property type="entry name" value="GGDEF"/>
    <property type="match status" value="1"/>
</dbReference>
<dbReference type="InterPro" id="IPR000160">
    <property type="entry name" value="GGDEF_dom"/>
</dbReference>
<keyword evidence="3" id="KW-0597">Phosphoprotein</keyword>
<reference evidence="6 7" key="1">
    <citation type="submission" date="2016-10" db="EMBL/GenBank/DDBJ databases">
        <authorList>
            <person name="de Groot N.N."/>
        </authorList>
    </citation>
    <scope>NUCLEOTIDE SEQUENCE [LARGE SCALE GENOMIC DNA]</scope>
    <source>
        <strain evidence="6 7">CPCC 100156</strain>
    </source>
</reference>
<dbReference type="CDD" id="cd01949">
    <property type="entry name" value="GGDEF"/>
    <property type="match status" value="1"/>
</dbReference>
<dbReference type="EC" id="2.7.7.65" evidence="1"/>
<dbReference type="PROSITE" id="PS50110">
    <property type="entry name" value="RESPONSE_REGULATORY"/>
    <property type="match status" value="1"/>
</dbReference>
<dbReference type="Gene3D" id="6.10.250.690">
    <property type="match status" value="1"/>
</dbReference>
<dbReference type="Proteomes" id="UP000198925">
    <property type="component" value="Unassembled WGS sequence"/>
</dbReference>
<evidence type="ECO:0000259" key="4">
    <source>
        <dbReference type="PROSITE" id="PS50110"/>
    </source>
</evidence>
<comment type="catalytic activity">
    <reaction evidence="2">
        <text>2 GTP = 3',3'-c-di-GMP + 2 diphosphate</text>
        <dbReference type="Rhea" id="RHEA:24898"/>
        <dbReference type="ChEBI" id="CHEBI:33019"/>
        <dbReference type="ChEBI" id="CHEBI:37565"/>
        <dbReference type="ChEBI" id="CHEBI:58805"/>
        <dbReference type="EC" id="2.7.7.65"/>
    </reaction>
</comment>
<proteinExistence type="predicted"/>
<dbReference type="Pfam" id="PF00990">
    <property type="entry name" value="GGDEF"/>
    <property type="match status" value="1"/>
</dbReference>
<evidence type="ECO:0000256" key="2">
    <source>
        <dbReference type="ARBA" id="ARBA00034247"/>
    </source>
</evidence>
<dbReference type="SMART" id="SM00448">
    <property type="entry name" value="REC"/>
    <property type="match status" value="1"/>
</dbReference>
<dbReference type="SUPFAM" id="SSF52172">
    <property type="entry name" value="CheY-like"/>
    <property type="match status" value="1"/>
</dbReference>
<dbReference type="AlphaFoldDB" id="A0A1G6L1K4"/>
<dbReference type="EMBL" id="FMZX01000001">
    <property type="protein sequence ID" value="SDC37249.1"/>
    <property type="molecule type" value="Genomic_DNA"/>
</dbReference>
<evidence type="ECO:0000256" key="3">
    <source>
        <dbReference type="PROSITE-ProRule" id="PRU00169"/>
    </source>
</evidence>
<dbReference type="InterPro" id="IPR001789">
    <property type="entry name" value="Sig_transdc_resp-reg_receiver"/>
</dbReference>
<feature type="modified residue" description="4-aspartylphosphate" evidence="3">
    <location>
        <position position="54"/>
    </location>
</feature>
<sequence>MNQRSVVLIVDDEVSNIEILSAILEDDYEICFATSGEEALAVARSASPDLVLLDVLMPGMDGYEVCSRLKADPVLADLPVIFTTALGEQAAELRGLELGAIDYLHKPVSPVIVQARVRNHLEMKRMRDELAQLAVTDALTGLGNRRRLETTLVREAARLALDAAELSVIILDIDFFKRFNDSYGHSAGDRCIAMVAATLNRAVHRASDLAARFGGEEFACILPGTSHHEAMEVARTIRDRVRGLGIPHSGSETAPFVTVSLGVATATCFPGLDPANWIKAADAQLYLAKAAGRNAVFGRVFDERSLRGADGMLDAADALRVGD</sequence>
<dbReference type="GO" id="GO:0043709">
    <property type="term" value="P:cell adhesion involved in single-species biofilm formation"/>
    <property type="evidence" value="ECO:0007669"/>
    <property type="project" value="TreeGrafter"/>
</dbReference>
<dbReference type="GO" id="GO:0052621">
    <property type="term" value="F:diguanylate cyclase activity"/>
    <property type="evidence" value="ECO:0007669"/>
    <property type="project" value="UniProtKB-EC"/>
</dbReference>
<dbReference type="PANTHER" id="PTHR45138">
    <property type="entry name" value="REGULATORY COMPONENTS OF SENSORY TRANSDUCTION SYSTEM"/>
    <property type="match status" value="1"/>
</dbReference>
<dbReference type="InterPro" id="IPR050469">
    <property type="entry name" value="Diguanylate_Cyclase"/>
</dbReference>
<dbReference type="RefSeq" id="WP_090661537.1">
    <property type="nucleotide sequence ID" value="NZ_FMZX01000001.1"/>
</dbReference>
<evidence type="ECO:0000259" key="5">
    <source>
        <dbReference type="PROSITE" id="PS50887"/>
    </source>
</evidence>
<dbReference type="NCBIfam" id="TIGR00254">
    <property type="entry name" value="GGDEF"/>
    <property type="match status" value="1"/>
</dbReference>
<dbReference type="FunFam" id="3.30.70.270:FF:000001">
    <property type="entry name" value="Diguanylate cyclase domain protein"/>
    <property type="match status" value="1"/>
</dbReference>
<feature type="domain" description="GGDEF" evidence="5">
    <location>
        <begin position="164"/>
        <end position="301"/>
    </location>
</feature>